<proteinExistence type="predicted"/>
<dbReference type="SMART" id="SM00389">
    <property type="entry name" value="HOX"/>
    <property type="match status" value="1"/>
</dbReference>
<feature type="region of interest" description="Disordered" evidence="4">
    <location>
        <begin position="120"/>
        <end position="140"/>
    </location>
</feature>
<dbReference type="InterPro" id="IPR017970">
    <property type="entry name" value="Homeobox_CS"/>
</dbReference>
<evidence type="ECO:0000256" key="4">
    <source>
        <dbReference type="SAM" id="MobiDB-lite"/>
    </source>
</evidence>
<gene>
    <name evidence="7" type="primary">LOC116222870</name>
</gene>
<dbReference type="KEGG" id="char:116222870"/>
<dbReference type="GeneID" id="116222870"/>
<sequence length="140" mass="16569">MLTSEQKIRKKKQTRPTFSGYQIFVLEKAFEQNKYLPSMEKQRLALSLGMTDSQVKVWFQNRRTKWRKTVGSEAERTRVKPAQDGPQLDWDYDKPLDPNTDDDRVQRLLQRHRKIPRCPAQHMATADQTVRTHFSHSEVV</sequence>
<dbReference type="PROSITE" id="PS00027">
    <property type="entry name" value="HOMEOBOX_1"/>
    <property type="match status" value="1"/>
</dbReference>
<evidence type="ECO:0000313" key="6">
    <source>
        <dbReference type="Proteomes" id="UP000515152"/>
    </source>
</evidence>
<dbReference type="InterPro" id="IPR001356">
    <property type="entry name" value="HD"/>
</dbReference>
<name>A0A8M1KND6_CLUHA</name>
<dbReference type="CDD" id="cd00086">
    <property type="entry name" value="homeodomain"/>
    <property type="match status" value="1"/>
</dbReference>
<evidence type="ECO:0000256" key="1">
    <source>
        <dbReference type="ARBA" id="ARBA00004123"/>
    </source>
</evidence>
<feature type="DNA-binding region" description="Homeobox" evidence="2">
    <location>
        <begin position="11"/>
        <end position="70"/>
    </location>
</feature>
<dbReference type="InterPro" id="IPR050394">
    <property type="entry name" value="Homeobox_NK-like"/>
</dbReference>
<dbReference type="GO" id="GO:0000981">
    <property type="term" value="F:DNA-binding transcription factor activity, RNA polymerase II-specific"/>
    <property type="evidence" value="ECO:0007669"/>
    <property type="project" value="InterPro"/>
</dbReference>
<evidence type="ECO:0000259" key="5">
    <source>
        <dbReference type="PROSITE" id="PS50071"/>
    </source>
</evidence>
<dbReference type="RefSeq" id="XP_042565392.1">
    <property type="nucleotide sequence ID" value="XM_042709458.1"/>
</dbReference>
<dbReference type="GO" id="GO:0005634">
    <property type="term" value="C:nucleus"/>
    <property type="evidence" value="ECO:0007669"/>
    <property type="project" value="UniProtKB-SubCell"/>
</dbReference>
<keyword evidence="2 3" id="KW-0539">Nucleus</keyword>
<dbReference type="PROSITE" id="PS50071">
    <property type="entry name" value="HOMEOBOX_2"/>
    <property type="match status" value="1"/>
</dbReference>
<feature type="domain" description="Homeobox" evidence="5">
    <location>
        <begin position="9"/>
        <end position="69"/>
    </location>
</feature>
<evidence type="ECO:0000313" key="7">
    <source>
        <dbReference type="RefSeq" id="XP_042565392.1"/>
    </source>
</evidence>
<organism evidence="6 7">
    <name type="scientific">Clupea harengus</name>
    <name type="common">Atlantic herring</name>
    <dbReference type="NCBI Taxonomy" id="7950"/>
    <lineage>
        <taxon>Eukaryota</taxon>
        <taxon>Metazoa</taxon>
        <taxon>Chordata</taxon>
        <taxon>Craniata</taxon>
        <taxon>Vertebrata</taxon>
        <taxon>Euteleostomi</taxon>
        <taxon>Actinopterygii</taxon>
        <taxon>Neopterygii</taxon>
        <taxon>Teleostei</taxon>
        <taxon>Clupei</taxon>
        <taxon>Clupeiformes</taxon>
        <taxon>Clupeoidei</taxon>
        <taxon>Clupeidae</taxon>
        <taxon>Clupea</taxon>
    </lineage>
</organism>
<keyword evidence="2 3" id="KW-0371">Homeobox</keyword>
<accession>A0A8M1KND6</accession>
<evidence type="ECO:0000256" key="2">
    <source>
        <dbReference type="PROSITE-ProRule" id="PRU00108"/>
    </source>
</evidence>
<dbReference type="PANTHER" id="PTHR24340">
    <property type="entry name" value="HOMEOBOX PROTEIN NKX"/>
    <property type="match status" value="1"/>
</dbReference>
<protein>
    <submittedName>
        <fullName evidence="7">Homeobox protein Nkx-6.1-like</fullName>
    </submittedName>
</protein>
<feature type="compositionally biased region" description="Basic and acidic residues" evidence="4">
    <location>
        <begin position="91"/>
        <end position="102"/>
    </location>
</feature>
<comment type="subcellular location">
    <subcellularLocation>
        <location evidence="1 2 3">Nucleus</location>
    </subcellularLocation>
</comment>
<dbReference type="AlphaFoldDB" id="A0A8M1KND6"/>
<keyword evidence="6" id="KW-1185">Reference proteome</keyword>
<dbReference type="Pfam" id="PF00046">
    <property type="entry name" value="Homeodomain"/>
    <property type="match status" value="1"/>
</dbReference>
<dbReference type="OrthoDB" id="6159439at2759"/>
<dbReference type="GO" id="GO:0030154">
    <property type="term" value="P:cell differentiation"/>
    <property type="evidence" value="ECO:0007669"/>
    <property type="project" value="TreeGrafter"/>
</dbReference>
<feature type="region of interest" description="Disordered" evidence="4">
    <location>
        <begin position="69"/>
        <end position="102"/>
    </location>
</feature>
<dbReference type="GO" id="GO:0000978">
    <property type="term" value="F:RNA polymerase II cis-regulatory region sequence-specific DNA binding"/>
    <property type="evidence" value="ECO:0007669"/>
    <property type="project" value="TreeGrafter"/>
</dbReference>
<keyword evidence="2 3" id="KW-0238">DNA-binding</keyword>
<dbReference type="Proteomes" id="UP000515152">
    <property type="component" value="Chromosome 12"/>
</dbReference>
<dbReference type="PANTHER" id="PTHR24340:SF35">
    <property type="entry name" value="HGTX, ISOFORM C"/>
    <property type="match status" value="1"/>
</dbReference>
<evidence type="ECO:0000256" key="3">
    <source>
        <dbReference type="RuleBase" id="RU000682"/>
    </source>
</evidence>
<reference evidence="7" key="1">
    <citation type="submission" date="2025-08" db="UniProtKB">
        <authorList>
            <consortium name="RefSeq"/>
        </authorList>
    </citation>
    <scope>IDENTIFICATION</scope>
</reference>